<keyword evidence="2" id="KW-0560">Oxidoreductase</keyword>
<organism evidence="7 8">
    <name type="scientific">Leptomonas seymouri</name>
    <dbReference type="NCBI Taxonomy" id="5684"/>
    <lineage>
        <taxon>Eukaryota</taxon>
        <taxon>Discoba</taxon>
        <taxon>Euglenozoa</taxon>
        <taxon>Kinetoplastea</taxon>
        <taxon>Metakinetoplastina</taxon>
        <taxon>Trypanosomatida</taxon>
        <taxon>Trypanosomatidae</taxon>
        <taxon>Leishmaniinae</taxon>
        <taxon>Leptomonas</taxon>
    </lineage>
</organism>
<dbReference type="PANTHER" id="PTHR43060">
    <property type="entry name" value="3-HYDROXYISOBUTYRATE DEHYDROGENASE-LIKE 1, MITOCHONDRIAL-RELATED"/>
    <property type="match status" value="1"/>
</dbReference>
<keyword evidence="8" id="KW-1185">Reference proteome</keyword>
<dbReference type="InterPro" id="IPR013328">
    <property type="entry name" value="6PGD_dom2"/>
</dbReference>
<dbReference type="Gene3D" id="3.40.50.720">
    <property type="entry name" value="NAD(P)-binding Rossmann-like Domain"/>
    <property type="match status" value="1"/>
</dbReference>
<gene>
    <name evidence="7" type="ORF">ABL78_1148</name>
</gene>
<evidence type="ECO:0000259" key="6">
    <source>
        <dbReference type="Pfam" id="PF14833"/>
    </source>
</evidence>
<evidence type="ECO:0000256" key="3">
    <source>
        <dbReference type="ARBA" id="ARBA00023027"/>
    </source>
</evidence>
<dbReference type="PROSITE" id="PS00895">
    <property type="entry name" value="3_HYDROXYISOBUT_DH"/>
    <property type="match status" value="1"/>
</dbReference>
<dbReference type="SUPFAM" id="SSF48179">
    <property type="entry name" value="6-phosphogluconate dehydrogenase C-terminal domain-like"/>
    <property type="match status" value="1"/>
</dbReference>
<dbReference type="GO" id="GO:0016491">
    <property type="term" value="F:oxidoreductase activity"/>
    <property type="evidence" value="ECO:0007669"/>
    <property type="project" value="UniProtKB-KW"/>
</dbReference>
<evidence type="ECO:0000313" key="8">
    <source>
        <dbReference type="Proteomes" id="UP000038009"/>
    </source>
</evidence>
<comment type="similarity">
    <text evidence="1">Belongs to the HIBADH-related family.</text>
</comment>
<evidence type="ECO:0000259" key="5">
    <source>
        <dbReference type="Pfam" id="PF03446"/>
    </source>
</evidence>
<dbReference type="OrthoDB" id="435038at2759"/>
<dbReference type="GO" id="GO:0051287">
    <property type="term" value="F:NAD binding"/>
    <property type="evidence" value="ECO:0007669"/>
    <property type="project" value="InterPro"/>
</dbReference>
<feature type="domain" description="6-phosphogluconate dehydrogenase NADP-binding" evidence="5">
    <location>
        <begin position="2"/>
        <end position="162"/>
    </location>
</feature>
<accession>A0A0N1IM93</accession>
<dbReference type="InterPro" id="IPR006115">
    <property type="entry name" value="6PGDH_NADP-bd"/>
</dbReference>
<protein>
    <submittedName>
        <fullName evidence="7">Putative 2-hydroxy-3-oxopropionate reductase</fullName>
    </submittedName>
</protein>
<evidence type="ECO:0000256" key="4">
    <source>
        <dbReference type="PIRSR" id="PIRSR000103-1"/>
    </source>
</evidence>
<feature type="active site" evidence="4">
    <location>
        <position position="171"/>
    </location>
</feature>
<dbReference type="VEuPathDB" id="TriTrypDB:Lsey_0017_0470"/>
<comment type="caution">
    <text evidence="7">The sequence shown here is derived from an EMBL/GenBank/DDBJ whole genome shotgun (WGS) entry which is preliminary data.</text>
</comment>
<dbReference type="InterPro" id="IPR008927">
    <property type="entry name" value="6-PGluconate_DH-like_C_sf"/>
</dbReference>
<dbReference type="InterPro" id="IPR029154">
    <property type="entry name" value="HIBADH-like_NADP-bd"/>
</dbReference>
<dbReference type="PANTHER" id="PTHR43060:SF15">
    <property type="entry name" value="3-HYDROXYISOBUTYRATE DEHYDROGENASE-LIKE 1, MITOCHONDRIAL-RELATED"/>
    <property type="match status" value="1"/>
</dbReference>
<dbReference type="GO" id="GO:0050661">
    <property type="term" value="F:NADP binding"/>
    <property type="evidence" value="ECO:0007669"/>
    <property type="project" value="InterPro"/>
</dbReference>
<dbReference type="InterPro" id="IPR036291">
    <property type="entry name" value="NAD(P)-bd_dom_sf"/>
</dbReference>
<evidence type="ECO:0000256" key="2">
    <source>
        <dbReference type="ARBA" id="ARBA00023002"/>
    </source>
</evidence>
<evidence type="ECO:0000313" key="7">
    <source>
        <dbReference type="EMBL" id="KPI89768.1"/>
    </source>
</evidence>
<dbReference type="EMBL" id="LJSK01000017">
    <property type="protein sequence ID" value="KPI89768.1"/>
    <property type="molecule type" value="Genomic_DNA"/>
</dbReference>
<name>A0A0N1IM93_LEPSE</name>
<dbReference type="OMA" id="QFYADVQ"/>
<proteinExistence type="inferred from homology"/>
<dbReference type="Proteomes" id="UP000038009">
    <property type="component" value="Unassembled WGS sequence"/>
</dbReference>
<dbReference type="SUPFAM" id="SSF51735">
    <property type="entry name" value="NAD(P)-binding Rossmann-fold domains"/>
    <property type="match status" value="1"/>
</dbReference>
<sequence>MRVGYIGLGLMGKSMAANILKAGFAVNVWNRTASKCDDLVASGAKAFTTPAELAANSDVVFTNLSDSPDVYAVVFGPDGVAAGIQPGAIFVDNSTIKPSTAQEIAKRLWEEKQVRALDAPVSGGDVGARNGTLSIMVGGDAATLEKVMPVLLAVGKKVTHIGDCGAGQVCKAANQIMVAAQMVAMGELLVFSEKCGVAGSKVIEAIKGGAAQCWTLDVKPDRLFAGNREPGFKAALQSKDMGIVMDSAKEFGVPMPSTAVNTQLFLSMVLNGDGEQDNSAVVSVLERMAGVHISEPKKA</sequence>
<dbReference type="InterPro" id="IPR015815">
    <property type="entry name" value="HIBADH-related"/>
</dbReference>
<feature type="domain" description="3-hydroxyisobutyrate dehydrogenase-like NAD-binding" evidence="6">
    <location>
        <begin position="165"/>
        <end position="285"/>
    </location>
</feature>
<dbReference type="AlphaFoldDB" id="A0A0N1IM93"/>
<reference evidence="7 8" key="1">
    <citation type="journal article" date="2015" name="PLoS Pathog.">
        <title>Leptomonas seymouri: Adaptations to the Dixenous Life Cycle Analyzed by Genome Sequencing, Transcriptome Profiling and Co-infection with Leishmania donovani.</title>
        <authorList>
            <person name="Kraeva N."/>
            <person name="Butenko A."/>
            <person name="Hlavacova J."/>
            <person name="Kostygov A."/>
            <person name="Myskova J."/>
            <person name="Grybchuk D."/>
            <person name="Lestinova T."/>
            <person name="Votypka J."/>
            <person name="Volf P."/>
            <person name="Opperdoes F."/>
            <person name="Flegontov P."/>
            <person name="Lukes J."/>
            <person name="Yurchenko V."/>
        </authorList>
    </citation>
    <scope>NUCLEOTIDE SEQUENCE [LARGE SCALE GENOMIC DNA]</scope>
    <source>
        <strain evidence="7 8">ATCC 30220</strain>
    </source>
</reference>
<dbReference type="PIRSF" id="PIRSF000103">
    <property type="entry name" value="HIBADH"/>
    <property type="match status" value="1"/>
</dbReference>
<keyword evidence="3" id="KW-0520">NAD</keyword>
<evidence type="ECO:0000256" key="1">
    <source>
        <dbReference type="ARBA" id="ARBA00009080"/>
    </source>
</evidence>
<dbReference type="InterPro" id="IPR002204">
    <property type="entry name" value="3-OH-isobutyrate_DH-rel_CS"/>
</dbReference>
<dbReference type="Pfam" id="PF03446">
    <property type="entry name" value="NAD_binding_2"/>
    <property type="match status" value="1"/>
</dbReference>
<dbReference type="Gene3D" id="1.10.1040.10">
    <property type="entry name" value="N-(1-d-carboxylethyl)-l-norvaline Dehydrogenase, domain 2"/>
    <property type="match status" value="1"/>
</dbReference>
<dbReference type="Pfam" id="PF14833">
    <property type="entry name" value="NAD_binding_11"/>
    <property type="match status" value="1"/>
</dbReference>